<evidence type="ECO:0000313" key="1">
    <source>
        <dbReference type="EMBL" id="OWZ23466.1"/>
    </source>
</evidence>
<proteinExistence type="predicted"/>
<comment type="caution">
    <text evidence="1">The sequence shown here is derived from an EMBL/GenBank/DDBJ whole genome shotgun (WGS) entry which is preliminary data.</text>
</comment>
<sequence length="160" mass="19027">MGRYPFGKLMVWIYMFVHTKHCTSNLDITPLSEFSMDRVISNEKYYRWVTQLIYNGKSWPVAVKVANVSSRRVWIDTQTALARIVEFEYFPTKKFVRPELRRYQGWESLIYETTVSMERRLLQERLEQLKKDVEPPCIQSIDYSWPTKLMTRSPSGTGEV</sequence>
<protein>
    <submittedName>
        <fullName evidence="1">Aspartic protease</fullName>
    </submittedName>
</protein>
<reference evidence="2" key="1">
    <citation type="submission" date="2017-03" db="EMBL/GenBank/DDBJ databases">
        <title>Phytopthora megakarya and P. palmivora, two closely related causual agents of cacao black pod achieved similar genome size and gene model numbers by different mechanisms.</title>
        <authorList>
            <person name="Ali S."/>
            <person name="Shao J."/>
            <person name="Larry D.J."/>
            <person name="Kronmiller B."/>
            <person name="Shen D."/>
            <person name="Strem M.D."/>
            <person name="Melnick R.L."/>
            <person name="Guiltinan M.J."/>
            <person name="Tyler B.M."/>
            <person name="Meinhardt L.W."/>
            <person name="Bailey B.A."/>
        </authorList>
    </citation>
    <scope>NUCLEOTIDE SEQUENCE [LARGE SCALE GENOMIC DNA]</scope>
    <source>
        <strain evidence="2">zdho120</strain>
    </source>
</reference>
<dbReference type="EMBL" id="NBNE01000061">
    <property type="protein sequence ID" value="OWZ23466.1"/>
    <property type="molecule type" value="Genomic_DNA"/>
</dbReference>
<keyword evidence="1" id="KW-0378">Hydrolase</keyword>
<dbReference type="GO" id="GO:0006508">
    <property type="term" value="P:proteolysis"/>
    <property type="evidence" value="ECO:0007669"/>
    <property type="project" value="UniProtKB-KW"/>
</dbReference>
<name>A0A225X0M3_9STRA</name>
<organism evidence="1 2">
    <name type="scientific">Phytophthora megakarya</name>
    <dbReference type="NCBI Taxonomy" id="4795"/>
    <lineage>
        <taxon>Eukaryota</taxon>
        <taxon>Sar</taxon>
        <taxon>Stramenopiles</taxon>
        <taxon>Oomycota</taxon>
        <taxon>Peronosporomycetes</taxon>
        <taxon>Peronosporales</taxon>
        <taxon>Peronosporaceae</taxon>
        <taxon>Phytophthora</taxon>
    </lineage>
</organism>
<accession>A0A225X0M3</accession>
<dbReference type="OrthoDB" id="128412at2759"/>
<dbReference type="AlphaFoldDB" id="A0A225X0M3"/>
<keyword evidence="1" id="KW-0645">Protease</keyword>
<dbReference type="Proteomes" id="UP000198211">
    <property type="component" value="Unassembled WGS sequence"/>
</dbReference>
<dbReference type="GO" id="GO:0008233">
    <property type="term" value="F:peptidase activity"/>
    <property type="evidence" value="ECO:0007669"/>
    <property type="project" value="UniProtKB-KW"/>
</dbReference>
<evidence type="ECO:0000313" key="2">
    <source>
        <dbReference type="Proteomes" id="UP000198211"/>
    </source>
</evidence>
<keyword evidence="2" id="KW-1185">Reference proteome</keyword>
<gene>
    <name evidence="1" type="ORF">PHMEG_0001633</name>
</gene>